<keyword evidence="5" id="KW-1185">Reference proteome</keyword>
<keyword evidence="2 3" id="KW-0378">Hydrolase</keyword>
<name>A0A395RAK4_9PSED</name>
<evidence type="ECO:0000256" key="3">
    <source>
        <dbReference type="HAMAP-Rule" id="MF_01440"/>
    </source>
</evidence>
<evidence type="ECO:0000313" key="4">
    <source>
        <dbReference type="EMBL" id="RGP57164.1"/>
    </source>
</evidence>
<keyword evidence="1 3" id="KW-0145">Chemotaxis</keyword>
<comment type="similarity">
    <text evidence="3">Belongs to the CheD family.</text>
</comment>
<dbReference type="OrthoDB" id="9807202at2"/>
<dbReference type="Pfam" id="PF03975">
    <property type="entry name" value="CheD"/>
    <property type="match status" value="1"/>
</dbReference>
<comment type="caution">
    <text evidence="4">The sequence shown here is derived from an EMBL/GenBank/DDBJ whole genome shotgun (WGS) entry which is preliminary data.</text>
</comment>
<evidence type="ECO:0000256" key="1">
    <source>
        <dbReference type="ARBA" id="ARBA00022500"/>
    </source>
</evidence>
<dbReference type="GO" id="GO:0006935">
    <property type="term" value="P:chemotaxis"/>
    <property type="evidence" value="ECO:0007669"/>
    <property type="project" value="UniProtKB-UniRule"/>
</dbReference>
<dbReference type="PANTHER" id="PTHR35147">
    <property type="entry name" value="CHEMORECEPTOR GLUTAMINE DEAMIDASE CHED-RELATED"/>
    <property type="match status" value="1"/>
</dbReference>
<accession>A0A395RAK4</accession>
<dbReference type="GO" id="GO:0050568">
    <property type="term" value="F:protein-glutamine glutaminase activity"/>
    <property type="evidence" value="ECO:0007669"/>
    <property type="project" value="UniProtKB-UniRule"/>
</dbReference>
<organism evidence="4 5">
    <name type="scientific">Pseudomonas abyssi</name>
    <dbReference type="NCBI Taxonomy" id="170540"/>
    <lineage>
        <taxon>Bacteria</taxon>
        <taxon>Pseudomonadati</taxon>
        <taxon>Pseudomonadota</taxon>
        <taxon>Gammaproteobacteria</taxon>
        <taxon>Pseudomonadales</taxon>
        <taxon>Pseudomonadaceae</taxon>
        <taxon>Pseudomonas</taxon>
    </lineage>
</organism>
<protein>
    <recommendedName>
        <fullName evidence="3">Probable chemoreceptor glutamine deamidase CheD</fullName>
        <ecNumber evidence="3">3.5.1.44</ecNumber>
    </recommendedName>
</protein>
<gene>
    <name evidence="3" type="primary">cheD</name>
    <name evidence="4" type="ORF">ASB58_07505</name>
</gene>
<dbReference type="PANTHER" id="PTHR35147:SF2">
    <property type="entry name" value="CHEMORECEPTOR GLUTAMINE DEAMIDASE CHED-RELATED"/>
    <property type="match status" value="1"/>
</dbReference>
<dbReference type="EMBL" id="LMAZ01000001">
    <property type="protein sequence ID" value="RGP57164.1"/>
    <property type="molecule type" value="Genomic_DNA"/>
</dbReference>
<sequence>MSSATAEAALNQYYDRYFDRQATKILPGEYYATSESEVVVTVLGSCVSACVRDRINGVGGMNHFLLPLDGSAEPGKPTKSARYGAYAMELLINQVIKLGGKRERLEAKVFGGAAVLRGMLLNDVGKRNATFVTEYLGNERIPIVAADLLQDFPRKVYFFPATGQAWVKRIRHIKNDTIFERERAYRLRVKEDVDSGSVELFEE</sequence>
<dbReference type="NCBIfam" id="NF010013">
    <property type="entry name" value="PRK13487.1"/>
    <property type="match status" value="1"/>
</dbReference>
<dbReference type="SUPFAM" id="SSF64438">
    <property type="entry name" value="CNF1/YfiH-like putative cysteine hydrolases"/>
    <property type="match status" value="1"/>
</dbReference>
<dbReference type="AlphaFoldDB" id="A0A395RAK4"/>
<dbReference type="InterPro" id="IPR011324">
    <property type="entry name" value="Cytotoxic_necrot_fac-like_cat"/>
</dbReference>
<dbReference type="InterPro" id="IPR005659">
    <property type="entry name" value="Chemorcpt_Glu_NH3ase_CheD"/>
</dbReference>
<dbReference type="CDD" id="cd16352">
    <property type="entry name" value="CheD"/>
    <property type="match status" value="1"/>
</dbReference>
<evidence type="ECO:0000313" key="5">
    <source>
        <dbReference type="Proteomes" id="UP000265411"/>
    </source>
</evidence>
<dbReference type="HAMAP" id="MF_01440">
    <property type="entry name" value="CheD"/>
    <property type="match status" value="1"/>
</dbReference>
<evidence type="ECO:0000256" key="2">
    <source>
        <dbReference type="ARBA" id="ARBA00022801"/>
    </source>
</evidence>
<comment type="function">
    <text evidence="3">Probably deamidates glutamine residues to glutamate on methyl-accepting chemotaxis receptors (MCPs), playing an important role in chemotaxis.</text>
</comment>
<dbReference type="EC" id="3.5.1.44" evidence="3"/>
<comment type="catalytic activity">
    <reaction evidence="3">
        <text>L-glutaminyl-[protein] + H2O = L-glutamyl-[protein] + NH4(+)</text>
        <dbReference type="Rhea" id="RHEA:16441"/>
        <dbReference type="Rhea" id="RHEA-COMP:10207"/>
        <dbReference type="Rhea" id="RHEA-COMP:10208"/>
        <dbReference type="ChEBI" id="CHEBI:15377"/>
        <dbReference type="ChEBI" id="CHEBI:28938"/>
        <dbReference type="ChEBI" id="CHEBI:29973"/>
        <dbReference type="ChEBI" id="CHEBI:30011"/>
        <dbReference type="EC" id="3.5.1.44"/>
    </reaction>
</comment>
<dbReference type="RefSeq" id="WP_118129886.1">
    <property type="nucleotide sequence ID" value="NZ_LMAZ01000001.1"/>
</dbReference>
<dbReference type="Proteomes" id="UP000265411">
    <property type="component" value="Unassembled WGS sequence"/>
</dbReference>
<proteinExistence type="inferred from homology"/>
<reference evidence="4 5" key="1">
    <citation type="journal article" date="2018" name="Syst. Appl. Microbiol.">
        <title>Pseudomonas gallaeciensis sp. nov., isolated from crude-oil-contaminated intertidal sand samples after the Prestige oil spill.</title>
        <authorList>
            <person name="Mulet M."/>
            <person name="Sanchez D."/>
            <person name="Rodriguez A.C."/>
            <person name="Nogales B."/>
            <person name="Bosch R."/>
            <person name="Busquets A."/>
            <person name="Gomila M."/>
            <person name="Lalucat J."/>
            <person name="Garcia-Valdes E."/>
        </authorList>
    </citation>
    <scope>NUCLEOTIDE SEQUENCE [LARGE SCALE GENOMIC DNA]</scope>
    <source>
        <strain evidence="4 5">V113</strain>
    </source>
</reference>
<dbReference type="Gene3D" id="3.30.1330.200">
    <property type="match status" value="1"/>
</dbReference>
<dbReference type="InterPro" id="IPR038592">
    <property type="entry name" value="CheD-like_sf"/>
</dbReference>